<keyword evidence="2" id="KW-1185">Reference proteome</keyword>
<evidence type="ECO:0000313" key="2">
    <source>
        <dbReference type="Proteomes" id="UP001215598"/>
    </source>
</evidence>
<organism evidence="1 2">
    <name type="scientific">Mycena metata</name>
    <dbReference type="NCBI Taxonomy" id="1033252"/>
    <lineage>
        <taxon>Eukaryota</taxon>
        <taxon>Fungi</taxon>
        <taxon>Dikarya</taxon>
        <taxon>Basidiomycota</taxon>
        <taxon>Agaricomycotina</taxon>
        <taxon>Agaricomycetes</taxon>
        <taxon>Agaricomycetidae</taxon>
        <taxon>Agaricales</taxon>
        <taxon>Marasmiineae</taxon>
        <taxon>Mycenaceae</taxon>
        <taxon>Mycena</taxon>
    </lineage>
</organism>
<name>A0AAD7KE72_9AGAR</name>
<evidence type="ECO:0008006" key="3">
    <source>
        <dbReference type="Google" id="ProtNLM"/>
    </source>
</evidence>
<evidence type="ECO:0000313" key="1">
    <source>
        <dbReference type="EMBL" id="KAJ7782790.1"/>
    </source>
</evidence>
<dbReference type="InterPro" id="IPR011009">
    <property type="entry name" value="Kinase-like_dom_sf"/>
</dbReference>
<dbReference type="Proteomes" id="UP001215598">
    <property type="component" value="Unassembled WGS sequence"/>
</dbReference>
<proteinExistence type="predicted"/>
<dbReference type="EMBL" id="JARKIB010000003">
    <property type="protein sequence ID" value="KAJ7782790.1"/>
    <property type="molecule type" value="Genomic_DNA"/>
</dbReference>
<comment type="caution">
    <text evidence="1">The sequence shown here is derived from an EMBL/GenBank/DDBJ whole genome shotgun (WGS) entry which is preliminary data.</text>
</comment>
<accession>A0AAD7KE72</accession>
<dbReference type="AlphaFoldDB" id="A0AAD7KE72"/>
<dbReference type="Gene3D" id="1.10.510.10">
    <property type="entry name" value="Transferase(Phosphotransferase) domain 1"/>
    <property type="match status" value="1"/>
</dbReference>
<reference evidence="1" key="1">
    <citation type="submission" date="2023-03" db="EMBL/GenBank/DDBJ databases">
        <title>Massive genome expansion in bonnet fungi (Mycena s.s.) driven by repeated elements and novel gene families across ecological guilds.</title>
        <authorList>
            <consortium name="Lawrence Berkeley National Laboratory"/>
            <person name="Harder C.B."/>
            <person name="Miyauchi S."/>
            <person name="Viragh M."/>
            <person name="Kuo A."/>
            <person name="Thoen E."/>
            <person name="Andreopoulos B."/>
            <person name="Lu D."/>
            <person name="Skrede I."/>
            <person name="Drula E."/>
            <person name="Henrissat B."/>
            <person name="Morin E."/>
            <person name="Kohler A."/>
            <person name="Barry K."/>
            <person name="LaButti K."/>
            <person name="Morin E."/>
            <person name="Salamov A."/>
            <person name="Lipzen A."/>
            <person name="Mereny Z."/>
            <person name="Hegedus B."/>
            <person name="Baldrian P."/>
            <person name="Stursova M."/>
            <person name="Weitz H."/>
            <person name="Taylor A."/>
            <person name="Grigoriev I.V."/>
            <person name="Nagy L.G."/>
            <person name="Martin F."/>
            <person name="Kauserud H."/>
        </authorList>
    </citation>
    <scope>NUCLEOTIDE SEQUENCE</scope>
    <source>
        <strain evidence="1">CBHHK182m</strain>
    </source>
</reference>
<protein>
    <recommendedName>
        <fullName evidence="3">Protein kinase domain-containing protein</fullName>
    </recommendedName>
</protein>
<sequence>MRPQSLPQRLSTCTWGRTHEQFPDLVHSSTVAGRLGPLTLWEALAAADLCLPPFRSASTSKSSANESKASQAIPAHLSLQLVSEDLDWIEDVEAFARQSWENIDKSADQSRRWKTVLSTLKSAPKFWRTLISLDAEGIGKEYNENETDMRTRIEGPTAVLGGGTVKPAVNIKFKSQIDPPLWMNLVRIENKTALVQFAHAVGLQRVVGKRRKLNWDSTSAGVYTQAYAGSFASKTIDDLSASRVVILGNPALWRIAYVLDAEIAITLLPNDARINVHQGHLLRQKLALTAIKSIPEFVRLRPRSQPSTLDVIVDVAVDIVDLGYDMFTRLGEIIFRSPIADLVLGGPRVHARCIGARKEFLEDIRKSPVFQTTIPGYLWTNNSWYIKIPSGIDEVIATRETSLRASCGVVQFAGELVITTGEHRGKVLLVTCAAGEVAGNSGDLIEETLSVAQKSNLFTAILAIHEAGWHHHDIHPANIILSGDDIVIVDFGRAKRASECFEFCQDTDVMASLAISPSSSMGTAMEEELADTFTTIVEVDEDKDPKNRA</sequence>
<gene>
    <name evidence="1" type="ORF">B0H16DRAFT_1494390</name>
</gene>
<dbReference type="SUPFAM" id="SSF56112">
    <property type="entry name" value="Protein kinase-like (PK-like)"/>
    <property type="match status" value="1"/>
</dbReference>